<feature type="binding site" evidence="3">
    <location>
        <position position="425"/>
    </location>
    <ligand>
        <name>Mn(2+)</name>
        <dbReference type="ChEBI" id="CHEBI:29035"/>
    </ligand>
</feature>
<organism evidence="5 6">
    <name type="scientific">Phyllobacterium phragmitis</name>
    <dbReference type="NCBI Taxonomy" id="2670329"/>
    <lineage>
        <taxon>Bacteria</taxon>
        <taxon>Pseudomonadati</taxon>
        <taxon>Pseudomonadota</taxon>
        <taxon>Alphaproteobacteria</taxon>
        <taxon>Hyphomicrobiales</taxon>
        <taxon>Phyllobacteriaceae</taxon>
        <taxon>Phyllobacterium</taxon>
    </lineage>
</organism>
<keyword evidence="3" id="KW-0464">Manganese</keyword>
<dbReference type="AlphaFoldDB" id="A0A2S9ILZ4"/>
<dbReference type="InterPro" id="IPR013785">
    <property type="entry name" value="Aldolase_TIM"/>
</dbReference>
<feature type="binding site" evidence="3">
    <location>
        <position position="354"/>
    </location>
    <ligand>
        <name>Mn(2+)</name>
        <dbReference type="ChEBI" id="CHEBI:29035"/>
    </ligand>
</feature>
<feature type="binding site" evidence="3">
    <location>
        <position position="395"/>
    </location>
    <ligand>
        <name>Mn(2+)</name>
        <dbReference type="ChEBI" id="CHEBI:29035"/>
    </ligand>
</feature>
<feature type="binding site" evidence="3">
    <location>
        <position position="108"/>
    </location>
    <ligand>
        <name>phosphoenolpyruvate</name>
        <dbReference type="ChEBI" id="CHEBI:58702"/>
    </ligand>
</feature>
<evidence type="ECO:0000256" key="2">
    <source>
        <dbReference type="ARBA" id="ARBA00022679"/>
    </source>
</evidence>
<dbReference type="InterPro" id="IPR002480">
    <property type="entry name" value="DAHP_synth_2"/>
</dbReference>
<evidence type="ECO:0000313" key="5">
    <source>
        <dbReference type="EMBL" id="PRD41540.1"/>
    </source>
</evidence>
<evidence type="ECO:0000256" key="3">
    <source>
        <dbReference type="PIRSR" id="PIRSR602480-1"/>
    </source>
</evidence>
<dbReference type="GO" id="GO:0009073">
    <property type="term" value="P:aromatic amino acid family biosynthetic process"/>
    <property type="evidence" value="ECO:0007669"/>
    <property type="project" value="InterPro"/>
</dbReference>
<keyword evidence="2 4" id="KW-0808">Transferase</keyword>
<keyword evidence="3" id="KW-0170">Cobalt</keyword>
<dbReference type="EMBL" id="PVBR01000019">
    <property type="protein sequence ID" value="PRD41540.1"/>
    <property type="molecule type" value="Genomic_DNA"/>
</dbReference>
<evidence type="ECO:0000256" key="4">
    <source>
        <dbReference type="RuleBase" id="RU363071"/>
    </source>
</evidence>
<name>A0A2S9ILZ4_9HYPH</name>
<dbReference type="SUPFAM" id="SSF51569">
    <property type="entry name" value="Aldolase"/>
    <property type="match status" value="1"/>
</dbReference>
<sequence>MTKNWTPQSWRGKPIKQVPFFPDAQALTNVESRLRSYPPLVFAGEARKLTRQLGEVAEGRAFLLQGGDCAESFAEHGADNIRDFFRVFLQMAVVLTFGASQPVVKVGRIAGQFAKPRSSDTEIKDGVELPAYRGDIINGIDFDPASRIPDPNRQEMAYRQSAATLNLLRAFAQGGYANLENVHQWMLGFVSNSPQGERYEALAQRISETMDFMRSIGITSESNTRLRETDFYTSHEALLLGYEEALTRVDSTSGDWYGTSGHMIWIGDRTRQPDHAHVEYCRGIKNPLGLKCGPSLEPDGLLKLIDLLNPENEPGRLTLIARFGYDKVSDHLPKLIRAVEREGRKVVWSCDPMHGNTITANGYKTRPFDRILKEVETFFAVHRAEGSYPGGIHIEMTGNNVTECTGGARAISAEDLSDRYHTHCDPRLNADQALELAFLVAELLKKERDAQPQKQVVNG</sequence>
<dbReference type="PANTHER" id="PTHR21337">
    <property type="entry name" value="PHOSPHO-2-DEHYDRO-3-DEOXYHEPTONATE ALDOLASE 1, 2"/>
    <property type="match status" value="1"/>
</dbReference>
<feature type="binding site" evidence="3">
    <location>
        <position position="322"/>
    </location>
    <ligand>
        <name>phosphoenolpyruvate</name>
        <dbReference type="ChEBI" id="CHEBI:58702"/>
    </ligand>
</feature>
<accession>A0A2S9ILZ4</accession>
<dbReference type="Gene3D" id="3.20.20.70">
    <property type="entry name" value="Aldolase class I"/>
    <property type="match status" value="2"/>
</dbReference>
<feature type="binding site" evidence="3">
    <location>
        <position position="69"/>
    </location>
    <ligand>
        <name>Mn(2+)</name>
        <dbReference type="ChEBI" id="CHEBI:29035"/>
    </ligand>
</feature>
<dbReference type="PANTHER" id="PTHR21337:SF0">
    <property type="entry name" value="PHOSPHO-2-DEHYDRO-3-DEOXYHEPTONATE ALDOLASE"/>
    <property type="match status" value="1"/>
</dbReference>
<protein>
    <recommendedName>
        <fullName evidence="4">Phospho-2-dehydro-3-deoxyheptonate aldolase</fullName>
        <ecNumber evidence="4">2.5.1.54</ecNumber>
    </recommendedName>
</protein>
<proteinExistence type="inferred from homology"/>
<keyword evidence="6" id="KW-1185">Reference proteome</keyword>
<gene>
    <name evidence="5" type="ORF">C5748_20895</name>
</gene>
<comment type="caution">
    <text evidence="5">The sequence shown here is derived from an EMBL/GenBank/DDBJ whole genome shotgun (WGS) entry which is preliminary data.</text>
</comment>
<dbReference type="NCBIfam" id="TIGR01358">
    <property type="entry name" value="DAHP_synth_II"/>
    <property type="match status" value="1"/>
</dbReference>
<evidence type="ECO:0000256" key="1">
    <source>
        <dbReference type="ARBA" id="ARBA00008911"/>
    </source>
</evidence>
<reference evidence="5 6" key="1">
    <citation type="submission" date="2018-02" db="EMBL/GenBank/DDBJ databases">
        <title>The draft genome of Phyllobacterium sp. 1N-3.</title>
        <authorList>
            <person name="Liu L."/>
            <person name="Li L."/>
            <person name="Zhang X."/>
            <person name="Wang T."/>
            <person name="Liang L."/>
        </authorList>
    </citation>
    <scope>NUCLEOTIDE SEQUENCE [LARGE SCALE GENOMIC DNA]</scope>
    <source>
        <strain evidence="5 6">1N-3</strain>
    </source>
</reference>
<dbReference type="EC" id="2.5.1.54" evidence="4"/>
<dbReference type="Proteomes" id="UP000239434">
    <property type="component" value="Unassembled WGS sequence"/>
</dbReference>
<keyword evidence="3" id="KW-0104">Cadmium</keyword>
<feature type="binding site" evidence="3">
    <location>
        <position position="291"/>
    </location>
    <ligand>
        <name>phosphoenolpyruvate</name>
        <dbReference type="ChEBI" id="CHEBI:58702"/>
    </ligand>
</feature>
<dbReference type="RefSeq" id="WP_105743941.1">
    <property type="nucleotide sequence ID" value="NZ_PVBR01000019.1"/>
</dbReference>
<evidence type="ECO:0000313" key="6">
    <source>
        <dbReference type="Proteomes" id="UP000239434"/>
    </source>
</evidence>
<comment type="catalytic activity">
    <reaction evidence="4">
        <text>D-erythrose 4-phosphate + phosphoenolpyruvate + H2O = 7-phospho-2-dehydro-3-deoxy-D-arabino-heptonate + phosphate</text>
        <dbReference type="Rhea" id="RHEA:14717"/>
        <dbReference type="ChEBI" id="CHEBI:15377"/>
        <dbReference type="ChEBI" id="CHEBI:16897"/>
        <dbReference type="ChEBI" id="CHEBI:43474"/>
        <dbReference type="ChEBI" id="CHEBI:58394"/>
        <dbReference type="ChEBI" id="CHEBI:58702"/>
        <dbReference type="EC" id="2.5.1.54"/>
    </reaction>
</comment>
<comment type="cofactor">
    <cofactor evidence="3">
        <name>Mn(2+)</name>
        <dbReference type="ChEBI" id="CHEBI:29035"/>
    </cofactor>
    <cofactor evidence="3">
        <name>Co(2+)</name>
        <dbReference type="ChEBI" id="CHEBI:48828"/>
    </cofactor>
    <cofactor evidence="3">
        <name>Cd(2+)</name>
        <dbReference type="ChEBI" id="CHEBI:48775"/>
    </cofactor>
    <text evidence="3">Binds 1 divalent cation per subunit. The enzyme is active with manganese, cobalt or cadmium ions.</text>
</comment>
<dbReference type="GO" id="GO:0003849">
    <property type="term" value="F:3-deoxy-7-phosphoheptulonate synthase activity"/>
    <property type="evidence" value="ECO:0007669"/>
    <property type="project" value="UniProtKB-EC"/>
</dbReference>
<comment type="similarity">
    <text evidence="1 4">Belongs to the class-II DAHP synthase family.</text>
</comment>
<dbReference type="Pfam" id="PF01474">
    <property type="entry name" value="DAHP_synth_2"/>
    <property type="match status" value="1"/>
</dbReference>